<accession>A0A0H2RTL1</accession>
<reference evidence="1 2" key="1">
    <citation type="submission" date="2015-04" db="EMBL/GenBank/DDBJ databases">
        <title>Complete genome sequence of Schizopora paradoxa KUC8140, a cosmopolitan wood degrader in East Asia.</title>
        <authorList>
            <consortium name="DOE Joint Genome Institute"/>
            <person name="Min B."/>
            <person name="Park H."/>
            <person name="Jang Y."/>
            <person name="Kim J.-J."/>
            <person name="Kim K.H."/>
            <person name="Pangilinan J."/>
            <person name="Lipzen A."/>
            <person name="Riley R."/>
            <person name="Grigoriev I.V."/>
            <person name="Spatafora J.W."/>
            <person name="Choi I.-G."/>
        </authorList>
    </citation>
    <scope>NUCLEOTIDE SEQUENCE [LARGE SCALE GENOMIC DNA]</scope>
    <source>
        <strain evidence="1 2">KUC8140</strain>
    </source>
</reference>
<evidence type="ECO:0000313" key="1">
    <source>
        <dbReference type="EMBL" id="KLO15355.1"/>
    </source>
</evidence>
<dbReference type="EMBL" id="KQ085931">
    <property type="protein sequence ID" value="KLO15355.1"/>
    <property type="molecule type" value="Genomic_DNA"/>
</dbReference>
<dbReference type="InParanoid" id="A0A0H2RTL1"/>
<dbReference type="AlphaFoldDB" id="A0A0H2RTL1"/>
<dbReference type="Proteomes" id="UP000053477">
    <property type="component" value="Unassembled WGS sequence"/>
</dbReference>
<gene>
    <name evidence="1" type="ORF">SCHPADRAFT_995957</name>
</gene>
<sequence length="83" mass="9274">MLSINPMSYNEAQALGSEGCFELVSAARKTMLRLKPLYETLNKLSIEMRGEFNTANTTYKSVGRMRGIVILPSEVLARVLDYA</sequence>
<name>A0A0H2RTL1_9AGAM</name>
<proteinExistence type="predicted"/>
<evidence type="ECO:0000313" key="2">
    <source>
        <dbReference type="Proteomes" id="UP000053477"/>
    </source>
</evidence>
<protein>
    <submittedName>
        <fullName evidence="1">Uncharacterized protein</fullName>
    </submittedName>
</protein>
<organism evidence="1 2">
    <name type="scientific">Schizopora paradoxa</name>
    <dbReference type="NCBI Taxonomy" id="27342"/>
    <lineage>
        <taxon>Eukaryota</taxon>
        <taxon>Fungi</taxon>
        <taxon>Dikarya</taxon>
        <taxon>Basidiomycota</taxon>
        <taxon>Agaricomycotina</taxon>
        <taxon>Agaricomycetes</taxon>
        <taxon>Hymenochaetales</taxon>
        <taxon>Schizoporaceae</taxon>
        <taxon>Schizopora</taxon>
    </lineage>
</organism>
<feature type="non-terminal residue" evidence="1">
    <location>
        <position position="83"/>
    </location>
</feature>
<keyword evidence="2" id="KW-1185">Reference proteome</keyword>